<keyword evidence="4" id="KW-1185">Reference proteome</keyword>
<accession>A0A848BEW6</accession>
<organism evidence="3 4">
    <name type="scientific">Selenomonas bovis</name>
    <dbReference type="NCBI Taxonomy" id="416586"/>
    <lineage>
        <taxon>Bacteria</taxon>
        <taxon>Bacillati</taxon>
        <taxon>Bacillota</taxon>
        <taxon>Negativicutes</taxon>
        <taxon>Selenomonadales</taxon>
        <taxon>Selenomonadaceae</taxon>
        <taxon>Selenomonas</taxon>
    </lineage>
</organism>
<keyword evidence="2" id="KW-1133">Transmembrane helix</keyword>
<comment type="caution">
    <text evidence="3">The sequence shown here is derived from an EMBL/GenBank/DDBJ whole genome shotgun (WGS) entry which is preliminary data.</text>
</comment>
<evidence type="ECO:0000256" key="2">
    <source>
        <dbReference type="SAM" id="Phobius"/>
    </source>
</evidence>
<name>A0A848BEW6_9FIRM</name>
<protein>
    <submittedName>
        <fullName evidence="3">Uncharacterized protein</fullName>
    </submittedName>
</protein>
<dbReference type="Proteomes" id="UP000543804">
    <property type="component" value="Unassembled WGS sequence"/>
</dbReference>
<sequence>MGFMKDWKDAMEKQKAEDAKKDPKQLRKENIFTGIILLVLIFGIGSCM</sequence>
<proteinExistence type="predicted"/>
<feature type="transmembrane region" description="Helical" evidence="2">
    <location>
        <begin position="30"/>
        <end position="46"/>
    </location>
</feature>
<evidence type="ECO:0000313" key="3">
    <source>
        <dbReference type="EMBL" id="NMD99737.1"/>
    </source>
</evidence>
<gene>
    <name evidence="3" type="ORF">HF878_09775</name>
</gene>
<keyword evidence="2" id="KW-0472">Membrane</keyword>
<dbReference type="AlphaFoldDB" id="A0A848BEW6"/>
<feature type="region of interest" description="Disordered" evidence="1">
    <location>
        <begin position="1"/>
        <end position="23"/>
    </location>
</feature>
<evidence type="ECO:0000256" key="1">
    <source>
        <dbReference type="SAM" id="MobiDB-lite"/>
    </source>
</evidence>
<feature type="non-terminal residue" evidence="3">
    <location>
        <position position="48"/>
    </location>
</feature>
<evidence type="ECO:0000313" key="4">
    <source>
        <dbReference type="Proteomes" id="UP000543804"/>
    </source>
</evidence>
<dbReference type="EMBL" id="JABAFA010000052">
    <property type="protein sequence ID" value="NMD99737.1"/>
    <property type="molecule type" value="Genomic_DNA"/>
</dbReference>
<keyword evidence="2" id="KW-0812">Transmembrane</keyword>
<reference evidence="3 4" key="1">
    <citation type="submission" date="2020-04" db="EMBL/GenBank/DDBJ databases">
        <authorList>
            <person name="Hitch T.C.A."/>
            <person name="Wylensek D."/>
            <person name="Clavel T."/>
        </authorList>
    </citation>
    <scope>NUCLEOTIDE SEQUENCE [LARGE SCALE GENOMIC DNA]</scope>
    <source>
        <strain evidence="3 4">PG-130-P53-12</strain>
    </source>
</reference>